<evidence type="ECO:0000256" key="1">
    <source>
        <dbReference type="SAM" id="MobiDB-lite"/>
    </source>
</evidence>
<organism evidence="2 3">
    <name type="scientific">Caerostris darwini</name>
    <dbReference type="NCBI Taxonomy" id="1538125"/>
    <lineage>
        <taxon>Eukaryota</taxon>
        <taxon>Metazoa</taxon>
        <taxon>Ecdysozoa</taxon>
        <taxon>Arthropoda</taxon>
        <taxon>Chelicerata</taxon>
        <taxon>Arachnida</taxon>
        <taxon>Araneae</taxon>
        <taxon>Araneomorphae</taxon>
        <taxon>Entelegynae</taxon>
        <taxon>Araneoidea</taxon>
        <taxon>Araneidae</taxon>
        <taxon>Caerostris</taxon>
    </lineage>
</organism>
<dbReference type="AlphaFoldDB" id="A0AAV4P2M9"/>
<reference evidence="2 3" key="1">
    <citation type="submission" date="2021-06" db="EMBL/GenBank/DDBJ databases">
        <title>Caerostris darwini draft genome.</title>
        <authorList>
            <person name="Kono N."/>
            <person name="Arakawa K."/>
        </authorList>
    </citation>
    <scope>NUCLEOTIDE SEQUENCE [LARGE SCALE GENOMIC DNA]</scope>
</reference>
<feature type="region of interest" description="Disordered" evidence="1">
    <location>
        <begin position="118"/>
        <end position="140"/>
    </location>
</feature>
<evidence type="ECO:0000313" key="2">
    <source>
        <dbReference type="EMBL" id="GIX90245.1"/>
    </source>
</evidence>
<evidence type="ECO:0000313" key="3">
    <source>
        <dbReference type="Proteomes" id="UP001054837"/>
    </source>
</evidence>
<protein>
    <submittedName>
        <fullName evidence="2">Uncharacterized protein</fullName>
    </submittedName>
</protein>
<proteinExistence type="predicted"/>
<dbReference type="Proteomes" id="UP001054837">
    <property type="component" value="Unassembled WGS sequence"/>
</dbReference>
<dbReference type="EMBL" id="BPLQ01002233">
    <property type="protein sequence ID" value="GIX90245.1"/>
    <property type="molecule type" value="Genomic_DNA"/>
</dbReference>
<name>A0AAV4P2M9_9ARAC</name>
<accession>A0AAV4P2M9</accession>
<gene>
    <name evidence="2" type="ORF">CDAR_486701</name>
</gene>
<keyword evidence="3" id="KW-1185">Reference proteome</keyword>
<sequence length="223" mass="24875">MSLVPTKSFIIYINVAHIFCPFSVHNRLFGKSGQQGDNGQFHPRRGDLLRSAHPWGSFINQHSEIVLILQLKLSKTNCNLRAVSECWFCHFEDSKTKTEITIFHSHLFHNETSEEAATSSSKLIPSKEGTRNSFSPRYDKNLSSSEVKEKLMLSNADEKFLLRNNRVSGSPSEAQGRTKGVGVEAISFRHSSVIGGSLAYHFLLTMFGTIENGISPPPPALVR</sequence>
<feature type="compositionally biased region" description="Polar residues" evidence="1">
    <location>
        <begin position="131"/>
        <end position="140"/>
    </location>
</feature>
<comment type="caution">
    <text evidence="2">The sequence shown here is derived from an EMBL/GenBank/DDBJ whole genome shotgun (WGS) entry which is preliminary data.</text>
</comment>